<dbReference type="EMBL" id="PGCJ01000651">
    <property type="protein sequence ID" value="PLW25081.1"/>
    <property type="molecule type" value="Genomic_DNA"/>
</dbReference>
<accession>A0A2N5TNI7</accession>
<name>A0A2N5TNI7_9BASI</name>
<organism evidence="2 4">
    <name type="scientific">Puccinia coronata f. sp. avenae</name>
    <dbReference type="NCBI Taxonomy" id="200324"/>
    <lineage>
        <taxon>Eukaryota</taxon>
        <taxon>Fungi</taxon>
        <taxon>Dikarya</taxon>
        <taxon>Basidiomycota</taxon>
        <taxon>Pucciniomycotina</taxon>
        <taxon>Pucciniomycetes</taxon>
        <taxon>Pucciniales</taxon>
        <taxon>Pucciniaceae</taxon>
        <taxon>Puccinia</taxon>
    </lineage>
</organism>
<gene>
    <name evidence="1" type="ORF">PCANC_27925</name>
    <name evidence="2" type="ORF">PCASD_26186</name>
</gene>
<dbReference type="EMBL" id="PGCI01000428">
    <property type="protein sequence ID" value="PLW27042.1"/>
    <property type="molecule type" value="Genomic_DNA"/>
</dbReference>
<comment type="caution">
    <text evidence="2">The sequence shown here is derived from an EMBL/GenBank/DDBJ whole genome shotgun (WGS) entry which is preliminary data.</text>
</comment>
<proteinExistence type="predicted"/>
<evidence type="ECO:0000313" key="2">
    <source>
        <dbReference type="EMBL" id="PLW27042.1"/>
    </source>
</evidence>
<dbReference type="Proteomes" id="UP000235392">
    <property type="component" value="Unassembled WGS sequence"/>
</dbReference>
<evidence type="ECO:0000313" key="3">
    <source>
        <dbReference type="Proteomes" id="UP000235388"/>
    </source>
</evidence>
<keyword evidence="3" id="KW-1185">Reference proteome</keyword>
<evidence type="ECO:0000313" key="1">
    <source>
        <dbReference type="EMBL" id="PLW25081.1"/>
    </source>
</evidence>
<protein>
    <submittedName>
        <fullName evidence="2">Uncharacterized protein</fullName>
    </submittedName>
</protein>
<reference evidence="3 4" key="1">
    <citation type="submission" date="2017-11" db="EMBL/GenBank/DDBJ databases">
        <title>De novo assembly and phasing of dikaryotic genomes from two isolates of Puccinia coronata f. sp. avenae, the causal agent of oat crown rust.</title>
        <authorList>
            <person name="Miller M.E."/>
            <person name="Zhang Y."/>
            <person name="Omidvar V."/>
            <person name="Sperschneider J."/>
            <person name="Schwessinger B."/>
            <person name="Raley C."/>
            <person name="Palmer J.M."/>
            <person name="Garnica D."/>
            <person name="Upadhyaya N."/>
            <person name="Rathjen J."/>
            <person name="Taylor J.M."/>
            <person name="Park R.F."/>
            <person name="Dodds P.N."/>
            <person name="Hirsch C.D."/>
            <person name="Kianian S.F."/>
            <person name="Figueroa M."/>
        </authorList>
    </citation>
    <scope>NUCLEOTIDE SEQUENCE [LARGE SCALE GENOMIC DNA]</scope>
    <source>
        <strain evidence="1">12NC29</strain>
        <strain evidence="2">12SD80</strain>
    </source>
</reference>
<dbReference type="AlphaFoldDB" id="A0A2N5TNI7"/>
<evidence type="ECO:0000313" key="4">
    <source>
        <dbReference type="Proteomes" id="UP000235392"/>
    </source>
</evidence>
<dbReference type="Proteomes" id="UP000235388">
    <property type="component" value="Unassembled WGS sequence"/>
</dbReference>
<sequence length="81" mass="9763">MILLAPTVERVPRLHDPSKLYTILTFFFQYNPVLQPYRARYFDPEQQIHSSLQWPTIVTSWFLFPFACSWCRRPLDLLAFQ</sequence>